<reference evidence="3" key="1">
    <citation type="submission" date="2025-08" db="UniProtKB">
        <authorList>
            <consortium name="RefSeq"/>
        </authorList>
    </citation>
    <scope>IDENTIFICATION</scope>
</reference>
<accession>A0ABM4CZ14</accession>
<name>A0ABM4CZ14_HYDVU</name>
<organism evidence="2 3">
    <name type="scientific">Hydra vulgaris</name>
    <name type="common">Hydra</name>
    <name type="synonym">Hydra attenuata</name>
    <dbReference type="NCBI Taxonomy" id="6087"/>
    <lineage>
        <taxon>Eukaryota</taxon>
        <taxon>Metazoa</taxon>
        <taxon>Cnidaria</taxon>
        <taxon>Hydrozoa</taxon>
        <taxon>Hydroidolina</taxon>
        <taxon>Anthoathecata</taxon>
        <taxon>Aplanulata</taxon>
        <taxon>Hydridae</taxon>
        <taxon>Hydra</taxon>
    </lineage>
</organism>
<evidence type="ECO:0000313" key="2">
    <source>
        <dbReference type="Proteomes" id="UP001652625"/>
    </source>
</evidence>
<gene>
    <name evidence="3" type="primary">LOC136087713</name>
</gene>
<evidence type="ECO:0000256" key="1">
    <source>
        <dbReference type="SAM" id="Coils"/>
    </source>
</evidence>
<proteinExistence type="predicted"/>
<dbReference type="GeneID" id="136087713"/>
<sequence>MSDSKASKLFYMFESAIRQEFDSKVSEANIKWKEIQSTVQNLKADASENFKIKEHSGKTDEIHYWKDRYQKESMKREKLQLELNKVSNEIEKLKRKIESTILSNANLKKRLESETEMKLHLVDEIMEENSQFNKMSAENKIAWLNKIKKSSKIE</sequence>
<dbReference type="Proteomes" id="UP001652625">
    <property type="component" value="Chromosome 12"/>
</dbReference>
<keyword evidence="2" id="KW-1185">Reference proteome</keyword>
<keyword evidence="1" id="KW-0175">Coiled coil</keyword>
<evidence type="ECO:0000313" key="3">
    <source>
        <dbReference type="RefSeq" id="XP_065667213.1"/>
    </source>
</evidence>
<protein>
    <submittedName>
        <fullName evidence="3">Uncharacterized protein LOC136087713</fullName>
    </submittedName>
</protein>
<dbReference type="RefSeq" id="XP_065667213.1">
    <property type="nucleotide sequence ID" value="XM_065811141.1"/>
</dbReference>
<feature type="coiled-coil region" evidence="1">
    <location>
        <begin position="69"/>
        <end position="110"/>
    </location>
</feature>